<protein>
    <recommendedName>
        <fullName evidence="9">Meiotically up-regulated gene 154 protein</fullName>
    </recommendedName>
</protein>
<proteinExistence type="predicted"/>
<feature type="region of interest" description="Disordered" evidence="5">
    <location>
        <begin position="296"/>
        <end position="451"/>
    </location>
</feature>
<gene>
    <name evidence="7" type="ORF">B7463_g6612</name>
</gene>
<dbReference type="OMA" id="WEVAVWD"/>
<evidence type="ECO:0008006" key="9">
    <source>
        <dbReference type="Google" id="ProtNLM"/>
    </source>
</evidence>
<comment type="caution">
    <text evidence="7">The sequence shown here is derived from an EMBL/GenBank/DDBJ whole genome shotgun (WGS) entry which is preliminary data.</text>
</comment>
<accession>A0A3E2H8I6</accession>
<dbReference type="GO" id="GO:0043007">
    <property type="term" value="P:maintenance of rDNA"/>
    <property type="evidence" value="ECO:0007669"/>
    <property type="project" value="TreeGrafter"/>
</dbReference>
<reference evidence="7 8" key="1">
    <citation type="submission" date="2018-05" db="EMBL/GenBank/DDBJ databases">
        <title>Draft genome sequence of Scytalidium lignicola DSM 105466, a ubiquitous saprotrophic fungus.</title>
        <authorList>
            <person name="Buettner E."/>
            <person name="Gebauer A.M."/>
            <person name="Hofrichter M."/>
            <person name="Liers C."/>
            <person name="Kellner H."/>
        </authorList>
    </citation>
    <scope>NUCLEOTIDE SEQUENCE [LARGE SCALE GENOMIC DNA]</scope>
    <source>
        <strain evidence="7 8">DSM 105466</strain>
    </source>
</reference>
<dbReference type="PANTHER" id="PTHR28293:SF1">
    <property type="entry name" value="NUCLEAR RIM PROTEIN 1"/>
    <property type="match status" value="1"/>
</dbReference>
<keyword evidence="8" id="KW-1185">Reference proteome</keyword>
<dbReference type="GO" id="GO:0012505">
    <property type="term" value="C:endomembrane system"/>
    <property type="evidence" value="ECO:0007669"/>
    <property type="project" value="UniProtKB-SubCell"/>
</dbReference>
<feature type="non-terminal residue" evidence="7">
    <location>
        <position position="1"/>
    </location>
</feature>
<evidence type="ECO:0000313" key="7">
    <source>
        <dbReference type="EMBL" id="RFU29735.1"/>
    </source>
</evidence>
<dbReference type="Proteomes" id="UP000258309">
    <property type="component" value="Unassembled WGS sequence"/>
</dbReference>
<sequence length="451" mass="50855">MPRLVRRRPFSERLKAYLNPLDFWLWLSEEFETSNWESKQATPLALGLHFVLLIARANSGSSSKRSREDDVFGDVQTGSEWFSHFAAMVSYSLAAFSILNAIYTFRRKRHYRLFESSIDAPQQTPSARRVRVDSSPIASSPLRFLSGILGDTSAESRAHPDPVRDVWEIALWDPIPVCLRLFCLFSPGHVLVYWLFLPTTSEDPRPSVTVFTTLVLQVLLSLQLIMLQSNFSQQSKDASIIHKEVLSEYDTKYVHPRLNPLVRDVATQFSSGKDEVDTYAPTTIIKRGFVTNPNPNYSKFVDPDNTGAVPQRVSTPPGPFRTPATFQTRETTPLRHQPLITQPQFRQSSSVSTSTSTGDGGSLGVYSHANSPLKKASSMYDITGPQGTPRNSYELARREIKEERERRSLSPQKRHSSAHHSLFSQRLLDSDSSDRRTSASAEGLKARHLRS</sequence>
<dbReference type="STRING" id="5539.A0A3E2H8I6"/>
<evidence type="ECO:0000256" key="3">
    <source>
        <dbReference type="ARBA" id="ARBA00022989"/>
    </source>
</evidence>
<organism evidence="7 8">
    <name type="scientific">Scytalidium lignicola</name>
    <name type="common">Hyphomycete</name>
    <dbReference type="NCBI Taxonomy" id="5539"/>
    <lineage>
        <taxon>Eukaryota</taxon>
        <taxon>Fungi</taxon>
        <taxon>Dikarya</taxon>
        <taxon>Ascomycota</taxon>
        <taxon>Pezizomycotina</taxon>
        <taxon>Leotiomycetes</taxon>
        <taxon>Leotiomycetes incertae sedis</taxon>
        <taxon>Scytalidium</taxon>
    </lineage>
</organism>
<dbReference type="EMBL" id="NCSJ02000119">
    <property type="protein sequence ID" value="RFU29735.1"/>
    <property type="molecule type" value="Genomic_DNA"/>
</dbReference>
<dbReference type="OrthoDB" id="3363151at2759"/>
<evidence type="ECO:0000256" key="2">
    <source>
        <dbReference type="ARBA" id="ARBA00022692"/>
    </source>
</evidence>
<feature type="transmembrane region" description="Helical" evidence="6">
    <location>
        <begin position="208"/>
        <end position="227"/>
    </location>
</feature>
<feature type="compositionally biased region" description="Basic and acidic residues" evidence="5">
    <location>
        <begin position="428"/>
        <end position="437"/>
    </location>
</feature>
<dbReference type="GO" id="GO:0007096">
    <property type="term" value="P:regulation of exit from mitosis"/>
    <property type="evidence" value="ECO:0007669"/>
    <property type="project" value="TreeGrafter"/>
</dbReference>
<feature type="compositionally biased region" description="Basic and acidic residues" evidence="5">
    <location>
        <begin position="395"/>
        <end position="408"/>
    </location>
</feature>
<keyword evidence="4 6" id="KW-0472">Membrane</keyword>
<feature type="non-terminal residue" evidence="7">
    <location>
        <position position="451"/>
    </location>
</feature>
<evidence type="ECO:0000256" key="4">
    <source>
        <dbReference type="ARBA" id="ARBA00023136"/>
    </source>
</evidence>
<dbReference type="AlphaFoldDB" id="A0A3E2H8I6"/>
<dbReference type="Pfam" id="PF10332">
    <property type="entry name" value="DUF2418"/>
    <property type="match status" value="1"/>
</dbReference>
<evidence type="ECO:0000256" key="6">
    <source>
        <dbReference type="SAM" id="Phobius"/>
    </source>
</evidence>
<evidence type="ECO:0000256" key="5">
    <source>
        <dbReference type="SAM" id="MobiDB-lite"/>
    </source>
</evidence>
<evidence type="ECO:0000256" key="1">
    <source>
        <dbReference type="ARBA" id="ARBA00004127"/>
    </source>
</evidence>
<feature type="compositionally biased region" description="Low complexity" evidence="5">
    <location>
        <begin position="348"/>
        <end position="357"/>
    </location>
</feature>
<comment type="subcellular location">
    <subcellularLocation>
        <location evidence="1">Endomembrane system</location>
        <topology evidence="1">Multi-pass membrane protein</topology>
    </subcellularLocation>
</comment>
<feature type="transmembrane region" description="Helical" evidence="6">
    <location>
        <begin position="81"/>
        <end position="103"/>
    </location>
</feature>
<dbReference type="PANTHER" id="PTHR28293">
    <property type="entry name" value="NUCLEAR RIM PROTEIN 1"/>
    <property type="match status" value="1"/>
</dbReference>
<keyword evidence="3 6" id="KW-1133">Transmembrane helix</keyword>
<dbReference type="InterPro" id="IPR018819">
    <property type="entry name" value="Nur1/Mug154"/>
</dbReference>
<evidence type="ECO:0000313" key="8">
    <source>
        <dbReference type="Proteomes" id="UP000258309"/>
    </source>
</evidence>
<feature type="transmembrane region" description="Helical" evidence="6">
    <location>
        <begin position="177"/>
        <end position="196"/>
    </location>
</feature>
<keyword evidence="2 6" id="KW-0812">Transmembrane</keyword>
<name>A0A3E2H8I6_SCYLI</name>